<proteinExistence type="predicted"/>
<dbReference type="InterPro" id="IPR051908">
    <property type="entry name" value="Ribosomal_N-acetyltransferase"/>
</dbReference>
<protein>
    <recommendedName>
        <fullName evidence="1">N-acetyltransferase domain-containing protein</fullName>
    </recommendedName>
</protein>
<dbReference type="SUPFAM" id="SSF55729">
    <property type="entry name" value="Acyl-CoA N-acyltransferases (Nat)"/>
    <property type="match status" value="1"/>
</dbReference>
<dbReference type="AlphaFoldDB" id="Q6AKN5"/>
<accession>Q6AKN5</accession>
<dbReference type="Proteomes" id="UP000000602">
    <property type="component" value="Chromosome"/>
</dbReference>
<dbReference type="Gene3D" id="3.40.630.30">
    <property type="match status" value="1"/>
</dbReference>
<dbReference type="GO" id="GO:0005737">
    <property type="term" value="C:cytoplasm"/>
    <property type="evidence" value="ECO:0007669"/>
    <property type="project" value="TreeGrafter"/>
</dbReference>
<evidence type="ECO:0000313" key="3">
    <source>
        <dbReference type="Proteomes" id="UP000000602"/>
    </source>
</evidence>
<dbReference type="HOGENOM" id="CLU_1445512_0_0_7"/>
<dbReference type="PANTHER" id="PTHR43441:SF11">
    <property type="entry name" value="RIBOSOMAL-PROTEIN-SERINE ACETYLTRANSFERASE"/>
    <property type="match status" value="1"/>
</dbReference>
<feature type="domain" description="N-acetyltransferase" evidence="1">
    <location>
        <begin position="13"/>
        <end position="175"/>
    </location>
</feature>
<dbReference type="EMBL" id="CR522870">
    <property type="protein sequence ID" value="CAG37090.1"/>
    <property type="molecule type" value="Genomic_DNA"/>
</dbReference>
<organism evidence="2 3">
    <name type="scientific">Desulfotalea psychrophila (strain LSv54 / DSM 12343)</name>
    <dbReference type="NCBI Taxonomy" id="177439"/>
    <lineage>
        <taxon>Bacteria</taxon>
        <taxon>Pseudomonadati</taxon>
        <taxon>Thermodesulfobacteriota</taxon>
        <taxon>Desulfobulbia</taxon>
        <taxon>Desulfobulbales</taxon>
        <taxon>Desulfocapsaceae</taxon>
        <taxon>Desulfotalea</taxon>
    </lineage>
</organism>
<reference evidence="3" key="1">
    <citation type="journal article" date="2004" name="Environ. Microbiol.">
        <title>The genome of Desulfotalea psychrophila, a sulfate-reducing bacterium from permanently cold Arctic sediments.</title>
        <authorList>
            <person name="Rabus R."/>
            <person name="Ruepp A."/>
            <person name="Frickey T."/>
            <person name="Rattei T."/>
            <person name="Fartmann B."/>
            <person name="Stark M."/>
            <person name="Bauer M."/>
            <person name="Zibat A."/>
            <person name="Lombardot T."/>
            <person name="Becker I."/>
            <person name="Amann J."/>
            <person name="Gellner K."/>
            <person name="Teeling H."/>
            <person name="Leuschner W.D."/>
            <person name="Gloeckner F.-O."/>
            <person name="Lupas A.N."/>
            <person name="Amann R."/>
            <person name="Klenk H.-P."/>
        </authorList>
    </citation>
    <scope>NUCLEOTIDE SEQUENCE [LARGE SCALE GENOMIC DNA]</scope>
    <source>
        <strain evidence="3">DSM 12343 / LSv54</strain>
    </source>
</reference>
<evidence type="ECO:0000313" key="2">
    <source>
        <dbReference type="EMBL" id="CAG37090.1"/>
    </source>
</evidence>
<dbReference type="PROSITE" id="PS51186">
    <property type="entry name" value="GNAT"/>
    <property type="match status" value="1"/>
</dbReference>
<dbReference type="GO" id="GO:1990189">
    <property type="term" value="F:protein N-terminal-serine acetyltransferase activity"/>
    <property type="evidence" value="ECO:0007669"/>
    <property type="project" value="TreeGrafter"/>
</dbReference>
<dbReference type="InterPro" id="IPR016181">
    <property type="entry name" value="Acyl_CoA_acyltransferase"/>
</dbReference>
<dbReference type="RefSeq" id="WP_011189602.1">
    <property type="nucleotide sequence ID" value="NC_006138.1"/>
</dbReference>
<evidence type="ECO:0000259" key="1">
    <source>
        <dbReference type="PROSITE" id="PS51186"/>
    </source>
</evidence>
<dbReference type="PANTHER" id="PTHR43441">
    <property type="entry name" value="RIBOSOMAL-PROTEIN-SERINE ACETYLTRANSFERASE"/>
    <property type="match status" value="1"/>
</dbReference>
<dbReference type="eggNOG" id="COG1670">
    <property type="taxonomic scope" value="Bacteria"/>
</dbReference>
<gene>
    <name evidence="2" type="ordered locus">DP2361</name>
</gene>
<dbReference type="GO" id="GO:0008999">
    <property type="term" value="F:protein-N-terminal-alanine acetyltransferase activity"/>
    <property type="evidence" value="ECO:0007669"/>
    <property type="project" value="TreeGrafter"/>
</dbReference>
<dbReference type="STRING" id="177439.DP2361"/>
<dbReference type="Pfam" id="PF13302">
    <property type="entry name" value="Acetyltransf_3"/>
    <property type="match status" value="1"/>
</dbReference>
<name>Q6AKN5_DESPS</name>
<sequence>MTIFGDVIYTPRLCLRKITEDDIKLLASWSKSTTAHGPYLSVENLTEESLRNKFENGGLWSETNRTFLVELREGTPLGIIHYWVRPESKESAVIKIKLSDPKQRGMGYGTEAQKYLISNLFQRMKMSEVRMYTDINNKAQQRCLNKLGFELSESLTYDDQQVTRLGHLYKLHSAQFQLCHIYQYHYE</sequence>
<keyword evidence="3" id="KW-1185">Reference proteome</keyword>
<dbReference type="OrthoDB" id="9814648at2"/>
<dbReference type="InterPro" id="IPR000182">
    <property type="entry name" value="GNAT_dom"/>
</dbReference>
<dbReference type="KEGG" id="dps:DP2361"/>